<protein>
    <recommendedName>
        <fullName evidence="2">Lipocalin-like domain-containing protein</fullName>
    </recommendedName>
</protein>
<evidence type="ECO:0000313" key="3">
    <source>
        <dbReference type="EMBL" id="MUV03581.1"/>
    </source>
</evidence>
<dbReference type="Pfam" id="PF13648">
    <property type="entry name" value="Lipocalin_4"/>
    <property type="match status" value="1"/>
</dbReference>
<gene>
    <name evidence="3" type="ORF">GN157_07645</name>
</gene>
<feature type="chain" id="PRO_5027120338" description="Lipocalin-like domain-containing protein" evidence="1">
    <location>
        <begin position="21"/>
        <end position="149"/>
    </location>
</feature>
<dbReference type="EMBL" id="WOWP01000024">
    <property type="protein sequence ID" value="MUV03581.1"/>
    <property type="molecule type" value="Genomic_DNA"/>
</dbReference>
<dbReference type="InterPro" id="IPR024311">
    <property type="entry name" value="Lipocalin-like"/>
</dbReference>
<dbReference type="PROSITE" id="PS51257">
    <property type="entry name" value="PROKAR_LIPOPROTEIN"/>
    <property type="match status" value="1"/>
</dbReference>
<dbReference type="Proteomes" id="UP000433945">
    <property type="component" value="Unassembled WGS sequence"/>
</dbReference>
<comment type="caution">
    <text evidence="3">The sequence shown here is derived from an EMBL/GenBank/DDBJ whole genome shotgun (WGS) entry which is preliminary data.</text>
</comment>
<dbReference type="OrthoDB" id="1121756at2"/>
<feature type="domain" description="Lipocalin-like" evidence="2">
    <location>
        <begin position="28"/>
        <end position="107"/>
    </location>
</feature>
<keyword evidence="4" id="KW-1185">Reference proteome</keyword>
<feature type="signal peptide" evidence="1">
    <location>
        <begin position="1"/>
        <end position="20"/>
    </location>
</feature>
<dbReference type="AlphaFoldDB" id="A0A6N8HAU3"/>
<proteinExistence type="predicted"/>
<organism evidence="3 4">
    <name type="scientific">Flavobacterium rakeshii</name>
    <dbReference type="NCBI Taxonomy" id="1038845"/>
    <lineage>
        <taxon>Bacteria</taxon>
        <taxon>Pseudomonadati</taxon>
        <taxon>Bacteroidota</taxon>
        <taxon>Flavobacteriia</taxon>
        <taxon>Flavobacteriales</taxon>
        <taxon>Flavobacteriaceae</taxon>
        <taxon>Flavobacterium</taxon>
    </lineage>
</organism>
<accession>A0A6N8HAU3</accession>
<evidence type="ECO:0000256" key="1">
    <source>
        <dbReference type="SAM" id="SignalP"/>
    </source>
</evidence>
<reference evidence="3 4" key="1">
    <citation type="submission" date="2019-12" db="EMBL/GenBank/DDBJ databases">
        <authorList>
            <person name="Sun J.-Q."/>
        </authorList>
    </citation>
    <scope>NUCLEOTIDE SEQUENCE [LARGE SCALE GENOMIC DNA]</scope>
    <source>
        <strain evidence="3 4">JCM 17928</strain>
    </source>
</reference>
<evidence type="ECO:0000313" key="4">
    <source>
        <dbReference type="Proteomes" id="UP000433945"/>
    </source>
</evidence>
<dbReference type="RefSeq" id="WP_157482678.1">
    <property type="nucleotide sequence ID" value="NZ_WOWP01000024.1"/>
</dbReference>
<evidence type="ECO:0000259" key="2">
    <source>
        <dbReference type="Pfam" id="PF13648"/>
    </source>
</evidence>
<keyword evidence="1" id="KW-0732">Signal</keyword>
<name>A0A6N8HAU3_9FLAO</name>
<sequence length="149" mass="16394">MKKVLFLCMCVIALASCSSLDQKSQVGIKGNWTISQVSYPGSDYIKVTSFDVADSQCFVGSSWKFVSNNNTGEMSLAKAGCPSFTSPIVWSVTKEGAFTLKITEGEKAKRVSQGYFLQVRNQTENSFQLVDKVNVGGKTVDVVYQFNRM</sequence>